<accession>A0A220U299</accession>
<dbReference type="RefSeq" id="WP_089061654.1">
    <property type="nucleotide sequence ID" value="NZ_CP022315.1"/>
</dbReference>
<keyword evidence="1" id="KW-0472">Membrane</keyword>
<name>A0A220U299_9BACI</name>
<dbReference type="Proteomes" id="UP000198312">
    <property type="component" value="Chromosome"/>
</dbReference>
<gene>
    <name evidence="2" type="ORF">CFK37_09610</name>
</gene>
<keyword evidence="3" id="KW-1185">Reference proteome</keyword>
<sequence>MRQNWHILGIFLGVAFYVFGELLCMVFGLIDHSETYWDYFVNYFVLFGIFGFSIVIIMYYASKVVEYTAGWRSLCIYTIFLFILPTYIFARMLYFTFDIEYITEAASLLYSVMVLLFVFLREDIFAG</sequence>
<reference evidence="2 3" key="1">
    <citation type="submission" date="2017-07" db="EMBL/GenBank/DDBJ databases">
        <title>Virgibacillus sp. LM2416.</title>
        <authorList>
            <person name="Tak E.J."/>
            <person name="Bae J.-W."/>
        </authorList>
    </citation>
    <scope>NUCLEOTIDE SEQUENCE [LARGE SCALE GENOMIC DNA]</scope>
    <source>
        <strain evidence="2 3">LM2416</strain>
    </source>
</reference>
<proteinExistence type="predicted"/>
<feature type="transmembrane region" description="Helical" evidence="1">
    <location>
        <begin position="74"/>
        <end position="95"/>
    </location>
</feature>
<protein>
    <submittedName>
        <fullName evidence="2">Uncharacterized protein</fullName>
    </submittedName>
</protein>
<keyword evidence="1" id="KW-0812">Transmembrane</keyword>
<keyword evidence="1" id="KW-1133">Transmembrane helix</keyword>
<evidence type="ECO:0000313" key="3">
    <source>
        <dbReference type="Proteomes" id="UP000198312"/>
    </source>
</evidence>
<feature type="transmembrane region" description="Helical" evidence="1">
    <location>
        <begin position="42"/>
        <end position="62"/>
    </location>
</feature>
<evidence type="ECO:0000256" key="1">
    <source>
        <dbReference type="SAM" id="Phobius"/>
    </source>
</evidence>
<evidence type="ECO:0000313" key="2">
    <source>
        <dbReference type="EMBL" id="ASK62394.1"/>
    </source>
</evidence>
<dbReference type="KEGG" id="vil:CFK37_09610"/>
<feature type="transmembrane region" description="Helical" evidence="1">
    <location>
        <begin position="7"/>
        <end position="30"/>
    </location>
</feature>
<dbReference type="AlphaFoldDB" id="A0A220U299"/>
<dbReference type="EMBL" id="CP022315">
    <property type="protein sequence ID" value="ASK62394.1"/>
    <property type="molecule type" value="Genomic_DNA"/>
</dbReference>
<feature type="transmembrane region" description="Helical" evidence="1">
    <location>
        <begin position="101"/>
        <end position="120"/>
    </location>
</feature>
<organism evidence="2 3">
    <name type="scientific">Virgibacillus phasianinus</name>
    <dbReference type="NCBI Taxonomy" id="2017483"/>
    <lineage>
        <taxon>Bacteria</taxon>
        <taxon>Bacillati</taxon>
        <taxon>Bacillota</taxon>
        <taxon>Bacilli</taxon>
        <taxon>Bacillales</taxon>
        <taxon>Bacillaceae</taxon>
        <taxon>Virgibacillus</taxon>
    </lineage>
</organism>